<dbReference type="AlphaFoldDB" id="A0A0N1H0N3"/>
<proteinExistence type="predicted"/>
<evidence type="ECO:0000313" key="2">
    <source>
        <dbReference type="EMBL" id="KPI37522.1"/>
    </source>
</evidence>
<protein>
    <submittedName>
        <fullName evidence="2">Uncharacterized protein</fullName>
    </submittedName>
</protein>
<organism evidence="2 3">
    <name type="scientific">Cyphellophora attinorum</name>
    <dbReference type="NCBI Taxonomy" id="1664694"/>
    <lineage>
        <taxon>Eukaryota</taxon>
        <taxon>Fungi</taxon>
        <taxon>Dikarya</taxon>
        <taxon>Ascomycota</taxon>
        <taxon>Pezizomycotina</taxon>
        <taxon>Eurotiomycetes</taxon>
        <taxon>Chaetothyriomycetidae</taxon>
        <taxon>Chaetothyriales</taxon>
        <taxon>Cyphellophoraceae</taxon>
        <taxon>Cyphellophora</taxon>
    </lineage>
</organism>
<comment type="caution">
    <text evidence="2">The sequence shown here is derived from an EMBL/GenBank/DDBJ whole genome shotgun (WGS) entry which is preliminary data.</text>
</comment>
<accession>A0A0N1H0N3</accession>
<reference evidence="2 3" key="1">
    <citation type="submission" date="2015-06" db="EMBL/GenBank/DDBJ databases">
        <title>Draft genome of the ant-associated black yeast Phialophora attae CBS 131958.</title>
        <authorList>
            <person name="Moreno L.F."/>
            <person name="Stielow B.J."/>
            <person name="de Hoog S."/>
            <person name="Vicente V.A."/>
            <person name="Weiss V.A."/>
            <person name="de Vries M."/>
            <person name="Cruz L.M."/>
            <person name="Souza E.M."/>
        </authorList>
    </citation>
    <scope>NUCLEOTIDE SEQUENCE [LARGE SCALE GENOMIC DNA]</scope>
    <source>
        <strain evidence="2 3">CBS 131958</strain>
    </source>
</reference>
<name>A0A0N1H0N3_9EURO</name>
<gene>
    <name evidence="2" type="ORF">AB675_3941</name>
</gene>
<keyword evidence="3" id="KW-1185">Reference proteome</keyword>
<feature type="region of interest" description="Disordered" evidence="1">
    <location>
        <begin position="329"/>
        <end position="425"/>
    </location>
</feature>
<dbReference type="VEuPathDB" id="FungiDB:AB675_3941"/>
<dbReference type="Proteomes" id="UP000038010">
    <property type="component" value="Unassembled WGS sequence"/>
</dbReference>
<evidence type="ECO:0000313" key="3">
    <source>
        <dbReference type="Proteomes" id="UP000038010"/>
    </source>
</evidence>
<evidence type="ECO:0000256" key="1">
    <source>
        <dbReference type="SAM" id="MobiDB-lite"/>
    </source>
</evidence>
<sequence length="475" mass="52753">MTAVVSPAHIVGMADRAYRQLIPFLIRQTRPQFCHTSLRQAQRRGLATVAAAVGTGDKLPPQSALDALKEASRRSEGPAYNPGDYISIIGGGRRKAPKFNLGARLRERIAVGRSSKSSRVHEKKKERRSGRGRAEAAANQAGEVKAEADDGGEEKCTIATFLRGSSDNEGLAHYPQEDLEVITLQARMRSFREGFDVLERRFLSNLPLALVPDEGPLLRPTDNNHKQFAEKSKSVWMKYWTQTPGPNRAVVAQMMQLRRDLEVFLQSDEVQAHVKTKKPIMTMVRTWLPKARMTTPMRMTEWRRIVNDQIQRALASRNQSSPYHGIRFTTLGELRGGQQGLKKSSVREDAGKSSLPAPREDDSEREWPLEELEQVWPPEDLGRESNSSKRKGNRLGRGPKANASATTTTTSVDPDQNRHGLPDATVPVRRLPGVREAALTAPAKPGIVEEYSPLSANKSKVVAASEKSMWGFLTS</sequence>
<dbReference type="EMBL" id="LFJN01000023">
    <property type="protein sequence ID" value="KPI37522.1"/>
    <property type="molecule type" value="Genomic_DNA"/>
</dbReference>
<dbReference type="GeneID" id="28735919"/>
<feature type="region of interest" description="Disordered" evidence="1">
    <location>
        <begin position="112"/>
        <end position="150"/>
    </location>
</feature>
<feature type="compositionally biased region" description="Basic residues" evidence="1">
    <location>
        <begin position="116"/>
        <end position="131"/>
    </location>
</feature>
<feature type="compositionally biased region" description="Basic and acidic residues" evidence="1">
    <location>
        <begin position="358"/>
        <end position="368"/>
    </location>
</feature>
<dbReference type="RefSeq" id="XP_017997485.1">
    <property type="nucleotide sequence ID" value="XM_018144039.1"/>
</dbReference>